<dbReference type="AlphaFoldDB" id="A0A136A2V9"/>
<name>A0A136A2V9_9ALTE</name>
<feature type="chain" id="PRO_5007469328" description="Ysc84 actin-binding domain-containing protein" evidence="1">
    <location>
        <begin position="24"/>
        <end position="190"/>
    </location>
</feature>
<organism evidence="3 4">
    <name type="scientific">Paraglaciecola hydrolytica</name>
    <dbReference type="NCBI Taxonomy" id="1799789"/>
    <lineage>
        <taxon>Bacteria</taxon>
        <taxon>Pseudomonadati</taxon>
        <taxon>Pseudomonadota</taxon>
        <taxon>Gammaproteobacteria</taxon>
        <taxon>Alteromonadales</taxon>
        <taxon>Alteromonadaceae</taxon>
        <taxon>Paraglaciecola</taxon>
    </lineage>
</organism>
<gene>
    <name evidence="3" type="ORF">AX660_05765</name>
</gene>
<reference evidence="4" key="1">
    <citation type="submission" date="2016-02" db="EMBL/GenBank/DDBJ databases">
        <authorList>
            <person name="Schultz-Johansen M."/>
            <person name="Glaring M.A."/>
            <person name="Bech P.K."/>
            <person name="Stougaard P."/>
        </authorList>
    </citation>
    <scope>NUCLEOTIDE SEQUENCE [LARGE SCALE GENOMIC DNA]</scope>
    <source>
        <strain evidence="4">S66</strain>
    </source>
</reference>
<dbReference type="STRING" id="1799789.AX660_05765"/>
<dbReference type="EMBL" id="LSNE01000003">
    <property type="protein sequence ID" value="KXI29562.1"/>
    <property type="molecule type" value="Genomic_DNA"/>
</dbReference>
<evidence type="ECO:0000256" key="1">
    <source>
        <dbReference type="SAM" id="SignalP"/>
    </source>
</evidence>
<keyword evidence="1" id="KW-0732">Signal</keyword>
<proteinExistence type="predicted"/>
<dbReference type="Pfam" id="PF04366">
    <property type="entry name" value="Ysc84"/>
    <property type="match status" value="1"/>
</dbReference>
<sequence length="190" mass="20467">MPIHKSYRYAGFMILCLAMFGCASNSGQTVNQQRQAVLEMRSTVLSEFFALKPSVEQQLQSAAGYAVFDNTNVNVLLASFGGGYGVVKNNTTGNQTYMKMAEVGLGLGAGIKDFRVVFVFHNKDVLQRFIEQGWAFGAQADAAAKAGDKGGAAGGEVTVDNMTIYQITKNGLALQATVKGTKYWPDENLN</sequence>
<evidence type="ECO:0000313" key="3">
    <source>
        <dbReference type="EMBL" id="KXI29562.1"/>
    </source>
</evidence>
<protein>
    <recommendedName>
        <fullName evidence="2">Ysc84 actin-binding domain-containing protein</fullName>
    </recommendedName>
</protein>
<keyword evidence="4" id="KW-1185">Reference proteome</keyword>
<feature type="signal peptide" evidence="1">
    <location>
        <begin position="1"/>
        <end position="23"/>
    </location>
</feature>
<feature type="domain" description="Ysc84 actin-binding" evidence="2">
    <location>
        <begin position="102"/>
        <end position="190"/>
    </location>
</feature>
<evidence type="ECO:0000313" key="4">
    <source>
        <dbReference type="Proteomes" id="UP000070299"/>
    </source>
</evidence>
<dbReference type="InterPro" id="IPR007461">
    <property type="entry name" value="Ysc84_actin-binding"/>
</dbReference>
<dbReference type="Proteomes" id="UP000070299">
    <property type="component" value="Unassembled WGS sequence"/>
</dbReference>
<comment type="caution">
    <text evidence="3">The sequence shown here is derived from an EMBL/GenBank/DDBJ whole genome shotgun (WGS) entry which is preliminary data.</text>
</comment>
<dbReference type="PROSITE" id="PS51257">
    <property type="entry name" value="PROKAR_LIPOPROTEIN"/>
    <property type="match status" value="1"/>
</dbReference>
<accession>A0A136A2V9</accession>
<evidence type="ECO:0000259" key="2">
    <source>
        <dbReference type="Pfam" id="PF04366"/>
    </source>
</evidence>